<sequence length="57" mass="6139">MAMADYKVRVMANACISRYDKGERGIADIVASYGLPAADAELVMAEITAKRSDLQTS</sequence>
<protein>
    <submittedName>
        <fullName evidence="1">Uncharacterized protein</fullName>
    </submittedName>
</protein>
<evidence type="ECO:0000313" key="2">
    <source>
        <dbReference type="Proteomes" id="UP000183410"/>
    </source>
</evidence>
<dbReference type="AlphaFoldDB" id="A0A1I1XWU4"/>
<reference evidence="2" key="1">
    <citation type="submission" date="2016-10" db="EMBL/GenBank/DDBJ databases">
        <authorList>
            <person name="Varghese N."/>
            <person name="Submissions S."/>
        </authorList>
    </citation>
    <scope>NUCLEOTIDE SEQUENCE [LARGE SCALE GENOMIC DNA]</scope>
    <source>
        <strain evidence="2">CGMCC 1.10223</strain>
    </source>
</reference>
<dbReference type="OrthoDB" id="2662985at2"/>
<keyword evidence="2" id="KW-1185">Reference proteome</keyword>
<evidence type="ECO:0000313" key="1">
    <source>
        <dbReference type="EMBL" id="SFE11659.1"/>
    </source>
</evidence>
<proteinExistence type="predicted"/>
<dbReference type="RefSeq" id="WP_156182295.1">
    <property type="nucleotide sequence ID" value="NZ_FONN01000001.1"/>
</dbReference>
<accession>A0A1I1XWU4</accession>
<dbReference type="EMBL" id="FONN01000001">
    <property type="protein sequence ID" value="SFE11659.1"/>
    <property type="molecule type" value="Genomic_DNA"/>
</dbReference>
<name>A0A1I1XWU4_9BACL</name>
<dbReference type="Proteomes" id="UP000183410">
    <property type="component" value="Unassembled WGS sequence"/>
</dbReference>
<gene>
    <name evidence="1" type="ORF">SAMN04487969_101139</name>
</gene>
<organism evidence="1 2">
    <name type="scientific">Paenibacillus algorifonticola</name>
    <dbReference type="NCBI Taxonomy" id="684063"/>
    <lineage>
        <taxon>Bacteria</taxon>
        <taxon>Bacillati</taxon>
        <taxon>Bacillota</taxon>
        <taxon>Bacilli</taxon>
        <taxon>Bacillales</taxon>
        <taxon>Paenibacillaceae</taxon>
        <taxon>Paenibacillus</taxon>
    </lineage>
</organism>